<feature type="transmembrane region" description="Helical" evidence="1">
    <location>
        <begin position="131"/>
        <end position="154"/>
    </location>
</feature>
<feature type="transmembrane region" description="Helical" evidence="1">
    <location>
        <begin position="95"/>
        <end position="119"/>
    </location>
</feature>
<proteinExistence type="predicted"/>
<dbReference type="EMBL" id="CAJPVJ010000054">
    <property type="protein sequence ID" value="CAG2159779.1"/>
    <property type="molecule type" value="Genomic_DNA"/>
</dbReference>
<sequence>MAEGSDQSVADNGMSTAIENGVIESSSKSQKFLMSAALVVDAKDGLLLLTSSMDYINVKLYLLYRHWFCQYLLYLTITLHHLLVLFESTSDRNYLWINSLEIICLLIYTTRLCHLFVLTPSSVFWSDKKNVIVVATTLITFCDIIVSFSVNHYIRWTPVLRPLFIINFAENKEENLQKYQKHITRCPQCIDPILPINPHVFNYWIKTI</sequence>
<dbReference type="OrthoDB" id="10068803at2759"/>
<keyword evidence="3" id="KW-1185">Reference proteome</keyword>
<feature type="transmembrane region" description="Helical" evidence="1">
    <location>
        <begin position="62"/>
        <end position="83"/>
    </location>
</feature>
<name>A0A7R9QA41_9ACAR</name>
<accession>A0A7R9QA41</accession>
<evidence type="ECO:0000256" key="1">
    <source>
        <dbReference type="SAM" id="Phobius"/>
    </source>
</evidence>
<evidence type="ECO:0000313" key="2">
    <source>
        <dbReference type="EMBL" id="CAD7637159.1"/>
    </source>
</evidence>
<dbReference type="Proteomes" id="UP000728032">
    <property type="component" value="Unassembled WGS sequence"/>
</dbReference>
<evidence type="ECO:0000313" key="3">
    <source>
        <dbReference type="Proteomes" id="UP000728032"/>
    </source>
</evidence>
<protein>
    <submittedName>
        <fullName evidence="2">Uncharacterized protein</fullName>
    </submittedName>
</protein>
<dbReference type="AlphaFoldDB" id="A0A7R9QA41"/>
<keyword evidence="1" id="KW-0472">Membrane</keyword>
<dbReference type="PANTHER" id="PTHR46726:SF1">
    <property type="entry name" value="TWO-PORE CALCIUM CHANNEL 3"/>
    <property type="match status" value="1"/>
</dbReference>
<keyword evidence="1" id="KW-0812">Transmembrane</keyword>
<keyword evidence="1" id="KW-1133">Transmembrane helix</keyword>
<dbReference type="EMBL" id="OC914879">
    <property type="protein sequence ID" value="CAD7637159.1"/>
    <property type="molecule type" value="Genomic_DNA"/>
</dbReference>
<reference evidence="2" key="1">
    <citation type="submission" date="2020-11" db="EMBL/GenBank/DDBJ databases">
        <authorList>
            <person name="Tran Van P."/>
        </authorList>
    </citation>
    <scope>NUCLEOTIDE SEQUENCE</scope>
</reference>
<gene>
    <name evidence="2" type="ORF">ONB1V03_LOCUS648</name>
</gene>
<organism evidence="2">
    <name type="scientific">Oppiella nova</name>
    <dbReference type="NCBI Taxonomy" id="334625"/>
    <lineage>
        <taxon>Eukaryota</taxon>
        <taxon>Metazoa</taxon>
        <taxon>Ecdysozoa</taxon>
        <taxon>Arthropoda</taxon>
        <taxon>Chelicerata</taxon>
        <taxon>Arachnida</taxon>
        <taxon>Acari</taxon>
        <taxon>Acariformes</taxon>
        <taxon>Sarcoptiformes</taxon>
        <taxon>Oribatida</taxon>
        <taxon>Brachypylina</taxon>
        <taxon>Oppioidea</taxon>
        <taxon>Oppiidae</taxon>
        <taxon>Oppiella</taxon>
    </lineage>
</organism>
<dbReference type="PANTHER" id="PTHR46726">
    <property type="entry name" value="TWO PORE CHANNEL 3"/>
    <property type="match status" value="1"/>
</dbReference>